<gene>
    <name evidence="1" type="ORF">K1I41_11065</name>
</gene>
<evidence type="ECO:0000313" key="1">
    <source>
        <dbReference type="EMBL" id="QYJ68060.1"/>
    </source>
</evidence>
<proteinExistence type="predicted"/>
<accession>A0ABX8V5H7</accession>
<dbReference type="Proteomes" id="UP000825381">
    <property type="component" value="Chromosome"/>
</dbReference>
<name>A0ABX8V5H7_9FLAO</name>
<dbReference type="RefSeq" id="WP_220640405.1">
    <property type="nucleotide sequence ID" value="NZ_CP080429.1"/>
</dbReference>
<reference evidence="1 2" key="1">
    <citation type="submission" date="2021-07" db="EMBL/GenBank/DDBJ databases">
        <title>Flavobacterium WSW3-B6 sp.nov, isolated from seaweed.</title>
        <authorList>
            <person name="Muhammad N."/>
            <person name="Ho H."/>
            <person name="Lee Y.-J."/>
            <person name="Nguyen T."/>
            <person name="Ho J."/>
            <person name="Kim S.-G."/>
        </authorList>
    </citation>
    <scope>NUCLEOTIDE SEQUENCE [LARGE SCALE GENOMIC DNA]</scope>
    <source>
        <strain evidence="1 2">WSW3-B6</strain>
    </source>
</reference>
<sequence>MTVNNNKTILAVCNAGGKGKSNTLRAFANLLLSTYPTYKAIFPIPMVVHAITDIRVVVEINGVIIGVESQGDPNTGLQGKLTDLAINYKCDIIICTTRTRGETVRAVKHVANTYGYETIWTSTYQIVDRTKHILVNDLKAKHILELIQSLQLI</sequence>
<protein>
    <submittedName>
        <fullName evidence="1">Uncharacterized protein</fullName>
    </submittedName>
</protein>
<dbReference type="EMBL" id="CP080429">
    <property type="protein sequence ID" value="QYJ68060.1"/>
    <property type="molecule type" value="Genomic_DNA"/>
</dbReference>
<organism evidence="1 2">
    <name type="scientific">Flavobacterium litorale</name>
    <dbReference type="NCBI Taxonomy" id="2856519"/>
    <lineage>
        <taxon>Bacteria</taxon>
        <taxon>Pseudomonadati</taxon>
        <taxon>Bacteroidota</taxon>
        <taxon>Flavobacteriia</taxon>
        <taxon>Flavobacteriales</taxon>
        <taxon>Flavobacteriaceae</taxon>
        <taxon>Flavobacterium</taxon>
    </lineage>
</organism>
<keyword evidence="2" id="KW-1185">Reference proteome</keyword>
<evidence type="ECO:0000313" key="2">
    <source>
        <dbReference type="Proteomes" id="UP000825381"/>
    </source>
</evidence>